<sequence length="208" mass="22530">MGTSVTPVTACPGHVVEWTTVTNRPSTLARSLTDALRDCVILDCETTGLDPENDRIIEVAAVHLVDGEIEESIHSLVDPGRPLPRVITELTGVTDHDLAGQPSAPSVLGDLVRLTAGRILVGHNVSFDIAFVDGELDREGQTGLEVVSTLCTAESARELIPREQVGRYRLDRLADVLELRHSPVHRAHEDVLATADLLRWLQSAATAR</sequence>
<dbReference type="GO" id="GO:0045004">
    <property type="term" value="P:DNA replication proofreading"/>
    <property type="evidence" value="ECO:0007669"/>
    <property type="project" value="TreeGrafter"/>
</dbReference>
<dbReference type="PANTHER" id="PTHR30231">
    <property type="entry name" value="DNA POLYMERASE III SUBUNIT EPSILON"/>
    <property type="match status" value="1"/>
</dbReference>
<keyword evidence="1 3" id="KW-0378">Hydrolase</keyword>
<evidence type="ECO:0000256" key="1">
    <source>
        <dbReference type="ARBA" id="ARBA00022839"/>
    </source>
</evidence>
<dbReference type="GO" id="GO:0003887">
    <property type="term" value="F:DNA-directed DNA polymerase activity"/>
    <property type="evidence" value="ECO:0007669"/>
    <property type="project" value="InterPro"/>
</dbReference>
<dbReference type="Proteomes" id="UP000824190">
    <property type="component" value="Unassembled WGS sequence"/>
</dbReference>
<feature type="domain" description="Exonuclease" evidence="2">
    <location>
        <begin position="38"/>
        <end position="207"/>
    </location>
</feature>
<dbReference type="SMART" id="SM00479">
    <property type="entry name" value="EXOIII"/>
    <property type="match status" value="1"/>
</dbReference>
<dbReference type="GO" id="GO:0003677">
    <property type="term" value="F:DNA binding"/>
    <property type="evidence" value="ECO:0007669"/>
    <property type="project" value="InterPro"/>
</dbReference>
<evidence type="ECO:0000313" key="3">
    <source>
        <dbReference type="EMBL" id="HIW92808.1"/>
    </source>
</evidence>
<dbReference type="InterPro" id="IPR013520">
    <property type="entry name" value="Ribonucl_H"/>
</dbReference>
<comment type="caution">
    <text evidence="3">The sequence shown here is derived from an EMBL/GenBank/DDBJ whole genome shotgun (WGS) entry which is preliminary data.</text>
</comment>
<dbReference type="GO" id="GO:0005829">
    <property type="term" value="C:cytosol"/>
    <property type="evidence" value="ECO:0007669"/>
    <property type="project" value="TreeGrafter"/>
</dbReference>
<accession>A0A9D1RRD5</accession>
<dbReference type="Pfam" id="PF00929">
    <property type="entry name" value="RNase_T"/>
    <property type="match status" value="1"/>
</dbReference>
<proteinExistence type="predicted"/>
<evidence type="ECO:0000313" key="4">
    <source>
        <dbReference type="Proteomes" id="UP000824190"/>
    </source>
</evidence>
<name>A0A9D1RRD5_9CORY</name>
<organism evidence="3 4">
    <name type="scientific">Candidatus Corynebacterium avicola</name>
    <dbReference type="NCBI Taxonomy" id="2838527"/>
    <lineage>
        <taxon>Bacteria</taxon>
        <taxon>Bacillati</taxon>
        <taxon>Actinomycetota</taxon>
        <taxon>Actinomycetes</taxon>
        <taxon>Mycobacteriales</taxon>
        <taxon>Corynebacteriaceae</taxon>
        <taxon>Corynebacterium</taxon>
    </lineage>
</organism>
<dbReference type="PANTHER" id="PTHR30231:SF41">
    <property type="entry name" value="DNA POLYMERASE III SUBUNIT EPSILON"/>
    <property type="match status" value="1"/>
</dbReference>
<dbReference type="GO" id="GO:0008408">
    <property type="term" value="F:3'-5' exonuclease activity"/>
    <property type="evidence" value="ECO:0007669"/>
    <property type="project" value="TreeGrafter"/>
</dbReference>
<dbReference type="InterPro" id="IPR006054">
    <property type="entry name" value="DnaQ"/>
</dbReference>
<gene>
    <name evidence="3" type="ORF">H9870_14235</name>
</gene>
<protein>
    <submittedName>
        <fullName evidence="3">3'-5' exonuclease</fullName>
    </submittedName>
</protein>
<dbReference type="InterPro" id="IPR036397">
    <property type="entry name" value="RNaseH_sf"/>
</dbReference>
<dbReference type="SUPFAM" id="SSF53098">
    <property type="entry name" value="Ribonuclease H-like"/>
    <property type="match status" value="1"/>
</dbReference>
<dbReference type="CDD" id="cd06127">
    <property type="entry name" value="DEDDh"/>
    <property type="match status" value="1"/>
</dbReference>
<dbReference type="EMBL" id="DXGC01000124">
    <property type="protein sequence ID" value="HIW92808.1"/>
    <property type="molecule type" value="Genomic_DNA"/>
</dbReference>
<evidence type="ECO:0000259" key="2">
    <source>
        <dbReference type="SMART" id="SM00479"/>
    </source>
</evidence>
<reference evidence="3" key="1">
    <citation type="journal article" date="2021" name="PeerJ">
        <title>Extensive microbial diversity within the chicken gut microbiome revealed by metagenomics and culture.</title>
        <authorList>
            <person name="Gilroy R."/>
            <person name="Ravi A."/>
            <person name="Getino M."/>
            <person name="Pursley I."/>
            <person name="Horton D.L."/>
            <person name="Alikhan N.F."/>
            <person name="Baker D."/>
            <person name="Gharbi K."/>
            <person name="Hall N."/>
            <person name="Watson M."/>
            <person name="Adriaenssens E.M."/>
            <person name="Foster-Nyarko E."/>
            <person name="Jarju S."/>
            <person name="Secka A."/>
            <person name="Antonio M."/>
            <person name="Oren A."/>
            <person name="Chaudhuri R.R."/>
            <person name="La Ragione R."/>
            <person name="Hildebrand F."/>
            <person name="Pallen M.J."/>
        </authorList>
    </citation>
    <scope>NUCLEOTIDE SEQUENCE</scope>
    <source>
        <strain evidence="3">CHK32-1732</strain>
    </source>
</reference>
<dbReference type="FunFam" id="3.30.420.10:FF:000045">
    <property type="entry name" value="3'-5' exonuclease DinG"/>
    <property type="match status" value="1"/>
</dbReference>
<keyword evidence="1 3" id="KW-0540">Nuclease</keyword>
<dbReference type="AlphaFoldDB" id="A0A9D1RRD5"/>
<dbReference type="Gene3D" id="3.30.420.10">
    <property type="entry name" value="Ribonuclease H-like superfamily/Ribonuclease H"/>
    <property type="match status" value="1"/>
</dbReference>
<dbReference type="InterPro" id="IPR012337">
    <property type="entry name" value="RNaseH-like_sf"/>
</dbReference>
<keyword evidence="1 3" id="KW-0269">Exonuclease</keyword>
<reference evidence="3" key="2">
    <citation type="submission" date="2021-04" db="EMBL/GenBank/DDBJ databases">
        <authorList>
            <person name="Gilroy R."/>
        </authorList>
    </citation>
    <scope>NUCLEOTIDE SEQUENCE</scope>
    <source>
        <strain evidence="3">CHK32-1732</strain>
    </source>
</reference>
<dbReference type="NCBIfam" id="TIGR00573">
    <property type="entry name" value="dnaq"/>
    <property type="match status" value="1"/>
</dbReference>